<evidence type="ECO:0000313" key="2">
    <source>
        <dbReference type="EMBL" id="EMS11697.1"/>
    </source>
</evidence>
<sequence length="66" mass="8132">MFIYYIIYIISLVFAIDDNDFILEEKVNEEYEFYDDFGDDFDDDFGDDFDDDNEFRIEDKTSEREH</sequence>
<protein>
    <submittedName>
        <fullName evidence="2">Uncharacterized protein</fullName>
    </submittedName>
</protein>
<feature type="signal peptide" evidence="1">
    <location>
        <begin position="1"/>
        <end position="15"/>
    </location>
</feature>
<dbReference type="EMBL" id="KB638675">
    <property type="protein sequence ID" value="EMS11697.1"/>
    <property type="molecule type" value="Genomic_DNA"/>
</dbReference>
<name>M7VUY9_ENTHI</name>
<dbReference type="Proteomes" id="UP000030780">
    <property type="component" value="Unassembled WGS sequence"/>
</dbReference>
<dbReference type="VEuPathDB" id="AmoebaDB:KM1_113410"/>
<keyword evidence="1" id="KW-0732">Signal</keyword>
<dbReference type="AlphaFoldDB" id="M7VUY9"/>
<feature type="chain" id="PRO_5012226660" evidence="1">
    <location>
        <begin position="16"/>
        <end position="66"/>
    </location>
</feature>
<accession>M7VUY9</accession>
<proteinExistence type="predicted"/>
<reference evidence="2 3" key="1">
    <citation type="submission" date="2013-01" db="EMBL/GenBank/DDBJ databases">
        <authorList>
            <person name="Inman J."/>
            <person name="Zafar N."/>
            <person name="Lorenzi H."/>
            <person name="Caler E."/>
        </authorList>
    </citation>
    <scope>NUCLEOTIDE SEQUENCE [LARGE SCALE GENOMIC DNA]</scope>
    <source>
        <strain evidence="2 3">HM-3:IMSS</strain>
    </source>
</reference>
<organism evidence="2 3">
    <name type="scientific">Entamoeba histolytica HM-3:IMSS</name>
    <dbReference type="NCBI Taxonomy" id="885315"/>
    <lineage>
        <taxon>Eukaryota</taxon>
        <taxon>Amoebozoa</taxon>
        <taxon>Evosea</taxon>
        <taxon>Archamoebae</taxon>
        <taxon>Mastigamoebida</taxon>
        <taxon>Entamoebidae</taxon>
        <taxon>Entamoeba</taxon>
    </lineage>
</organism>
<gene>
    <name evidence="2" type="ORF">KM1_113410</name>
</gene>
<evidence type="ECO:0000313" key="3">
    <source>
        <dbReference type="Proteomes" id="UP000030780"/>
    </source>
</evidence>
<evidence type="ECO:0000256" key="1">
    <source>
        <dbReference type="SAM" id="SignalP"/>
    </source>
</evidence>